<reference evidence="2 3" key="1">
    <citation type="submission" date="2020-08" db="EMBL/GenBank/DDBJ databases">
        <authorList>
            <person name="Koutsovoulos G."/>
            <person name="Danchin GJ E."/>
        </authorList>
    </citation>
    <scope>NUCLEOTIDE SEQUENCE [LARGE SCALE GENOMIC DNA]</scope>
</reference>
<protein>
    <submittedName>
        <fullName evidence="2">Uncharacterized protein</fullName>
    </submittedName>
</protein>
<evidence type="ECO:0000256" key="1">
    <source>
        <dbReference type="SAM" id="Phobius"/>
    </source>
</evidence>
<proteinExistence type="predicted"/>
<comment type="caution">
    <text evidence="2">The sequence shown here is derived from an EMBL/GenBank/DDBJ whole genome shotgun (WGS) entry which is preliminary data.</text>
</comment>
<name>A0A6V7WIM9_MELEN</name>
<dbReference type="AlphaFoldDB" id="A0A6V7WIM9"/>
<evidence type="ECO:0000313" key="2">
    <source>
        <dbReference type="EMBL" id="CAD2186866.1"/>
    </source>
</evidence>
<organism evidence="2 3">
    <name type="scientific">Meloidogyne enterolobii</name>
    <name type="common">Root-knot nematode worm</name>
    <name type="synonym">Meloidogyne mayaguensis</name>
    <dbReference type="NCBI Taxonomy" id="390850"/>
    <lineage>
        <taxon>Eukaryota</taxon>
        <taxon>Metazoa</taxon>
        <taxon>Ecdysozoa</taxon>
        <taxon>Nematoda</taxon>
        <taxon>Chromadorea</taxon>
        <taxon>Rhabditida</taxon>
        <taxon>Tylenchina</taxon>
        <taxon>Tylenchomorpha</taxon>
        <taxon>Tylenchoidea</taxon>
        <taxon>Meloidogynidae</taxon>
        <taxon>Meloidogyninae</taxon>
        <taxon>Meloidogyne</taxon>
    </lineage>
</organism>
<feature type="transmembrane region" description="Helical" evidence="1">
    <location>
        <begin position="25"/>
        <end position="44"/>
    </location>
</feature>
<keyword evidence="1" id="KW-1133">Transmembrane helix</keyword>
<keyword evidence="1" id="KW-0812">Transmembrane</keyword>
<dbReference type="EMBL" id="CAJEWN010000609">
    <property type="protein sequence ID" value="CAD2186866.1"/>
    <property type="molecule type" value="Genomic_DNA"/>
</dbReference>
<sequence>MSPIFLLIHIKHYIIHPSPYLSIQVPQYAFSAIGISLTIHLLVYNM</sequence>
<keyword evidence="1" id="KW-0472">Membrane</keyword>
<gene>
    <name evidence="2" type="ORF">MENT_LOCUS39403</name>
</gene>
<dbReference type="Proteomes" id="UP000580250">
    <property type="component" value="Unassembled WGS sequence"/>
</dbReference>
<evidence type="ECO:0000313" key="3">
    <source>
        <dbReference type="Proteomes" id="UP000580250"/>
    </source>
</evidence>
<accession>A0A6V7WIM9</accession>